<feature type="signal peptide" evidence="1">
    <location>
        <begin position="1"/>
        <end position="20"/>
    </location>
</feature>
<sequence length="120" mass="13344">MRPSHISILILLSLFSSCDATALSNWISSDDGPWDQFQLWMSSVIFGWRGKALSKDETFTDTGAEVFAITFSDQDLARHVDPSVLLDSLNITKVTQLNGINGNSKNRYVWSMALDDDDGL</sequence>
<evidence type="ECO:0000313" key="2">
    <source>
        <dbReference type="EMBL" id="CAB9531274.1"/>
    </source>
</evidence>
<proteinExistence type="predicted"/>
<reference evidence="2" key="1">
    <citation type="submission" date="2020-06" db="EMBL/GenBank/DDBJ databases">
        <authorList>
            <consortium name="Plant Systems Biology data submission"/>
        </authorList>
    </citation>
    <scope>NUCLEOTIDE SEQUENCE</scope>
    <source>
        <strain evidence="2">D6</strain>
    </source>
</reference>
<organism evidence="2 3">
    <name type="scientific">Seminavis robusta</name>
    <dbReference type="NCBI Taxonomy" id="568900"/>
    <lineage>
        <taxon>Eukaryota</taxon>
        <taxon>Sar</taxon>
        <taxon>Stramenopiles</taxon>
        <taxon>Ochrophyta</taxon>
        <taxon>Bacillariophyta</taxon>
        <taxon>Bacillariophyceae</taxon>
        <taxon>Bacillariophycidae</taxon>
        <taxon>Naviculales</taxon>
        <taxon>Naviculaceae</taxon>
        <taxon>Seminavis</taxon>
    </lineage>
</organism>
<keyword evidence="3" id="KW-1185">Reference proteome</keyword>
<accession>A0A9N8F3X6</accession>
<keyword evidence="1" id="KW-0732">Signal</keyword>
<name>A0A9N8F3X6_9STRA</name>
<gene>
    <name evidence="2" type="ORF">SEMRO_3378_G347430.1</name>
</gene>
<dbReference type="PROSITE" id="PS51257">
    <property type="entry name" value="PROKAR_LIPOPROTEIN"/>
    <property type="match status" value="1"/>
</dbReference>
<comment type="caution">
    <text evidence="2">The sequence shown here is derived from an EMBL/GenBank/DDBJ whole genome shotgun (WGS) entry which is preliminary data.</text>
</comment>
<protein>
    <submittedName>
        <fullName evidence="2">Uncharacterized protein</fullName>
    </submittedName>
</protein>
<dbReference type="EMBL" id="CAICTM010003376">
    <property type="protein sequence ID" value="CAB9531274.1"/>
    <property type="molecule type" value="Genomic_DNA"/>
</dbReference>
<dbReference type="AlphaFoldDB" id="A0A9N8F3X6"/>
<feature type="non-terminal residue" evidence="2">
    <location>
        <position position="120"/>
    </location>
</feature>
<dbReference type="Proteomes" id="UP001153069">
    <property type="component" value="Unassembled WGS sequence"/>
</dbReference>
<feature type="chain" id="PRO_5040216912" evidence="1">
    <location>
        <begin position="21"/>
        <end position="120"/>
    </location>
</feature>
<evidence type="ECO:0000256" key="1">
    <source>
        <dbReference type="SAM" id="SignalP"/>
    </source>
</evidence>
<evidence type="ECO:0000313" key="3">
    <source>
        <dbReference type="Proteomes" id="UP001153069"/>
    </source>
</evidence>